<keyword evidence="4" id="KW-1185">Reference proteome</keyword>
<feature type="compositionally biased region" description="Basic residues" evidence="1">
    <location>
        <begin position="187"/>
        <end position="196"/>
    </location>
</feature>
<evidence type="ECO:0000256" key="2">
    <source>
        <dbReference type="SAM" id="Phobius"/>
    </source>
</evidence>
<evidence type="ECO:0000313" key="4">
    <source>
        <dbReference type="Proteomes" id="UP000799421"/>
    </source>
</evidence>
<protein>
    <submittedName>
        <fullName evidence="3">Uncharacterized protein</fullName>
    </submittedName>
</protein>
<feature type="compositionally biased region" description="Basic residues" evidence="1">
    <location>
        <begin position="85"/>
        <end position="113"/>
    </location>
</feature>
<feature type="region of interest" description="Disordered" evidence="1">
    <location>
        <begin position="176"/>
        <end position="218"/>
    </location>
</feature>
<keyword evidence="2" id="KW-0812">Transmembrane</keyword>
<dbReference type="AlphaFoldDB" id="A0A6A7C7H6"/>
<feature type="transmembrane region" description="Helical" evidence="2">
    <location>
        <begin position="44"/>
        <end position="64"/>
    </location>
</feature>
<organism evidence="3 4">
    <name type="scientific">Piedraia hortae CBS 480.64</name>
    <dbReference type="NCBI Taxonomy" id="1314780"/>
    <lineage>
        <taxon>Eukaryota</taxon>
        <taxon>Fungi</taxon>
        <taxon>Dikarya</taxon>
        <taxon>Ascomycota</taxon>
        <taxon>Pezizomycotina</taxon>
        <taxon>Dothideomycetes</taxon>
        <taxon>Dothideomycetidae</taxon>
        <taxon>Capnodiales</taxon>
        <taxon>Piedraiaceae</taxon>
        <taxon>Piedraia</taxon>
    </lineage>
</organism>
<feature type="compositionally biased region" description="Low complexity" evidence="1">
    <location>
        <begin position="1"/>
        <end position="27"/>
    </location>
</feature>
<name>A0A6A7C7H6_9PEZI</name>
<accession>A0A6A7C7H6</accession>
<evidence type="ECO:0000256" key="1">
    <source>
        <dbReference type="SAM" id="MobiDB-lite"/>
    </source>
</evidence>
<dbReference type="EMBL" id="MU005963">
    <property type="protein sequence ID" value="KAF2863019.1"/>
    <property type="molecule type" value="Genomic_DNA"/>
</dbReference>
<reference evidence="3" key="1">
    <citation type="journal article" date="2020" name="Stud. Mycol.">
        <title>101 Dothideomycetes genomes: a test case for predicting lifestyles and emergence of pathogens.</title>
        <authorList>
            <person name="Haridas S."/>
            <person name="Albert R."/>
            <person name="Binder M."/>
            <person name="Bloem J."/>
            <person name="Labutti K."/>
            <person name="Salamov A."/>
            <person name="Andreopoulos B."/>
            <person name="Baker S."/>
            <person name="Barry K."/>
            <person name="Bills G."/>
            <person name="Bluhm B."/>
            <person name="Cannon C."/>
            <person name="Castanera R."/>
            <person name="Culley D."/>
            <person name="Daum C."/>
            <person name="Ezra D."/>
            <person name="Gonzalez J."/>
            <person name="Henrissat B."/>
            <person name="Kuo A."/>
            <person name="Liang C."/>
            <person name="Lipzen A."/>
            <person name="Lutzoni F."/>
            <person name="Magnuson J."/>
            <person name="Mondo S."/>
            <person name="Nolan M."/>
            <person name="Ohm R."/>
            <person name="Pangilinan J."/>
            <person name="Park H.-J."/>
            <person name="Ramirez L."/>
            <person name="Alfaro M."/>
            <person name="Sun H."/>
            <person name="Tritt A."/>
            <person name="Yoshinaga Y."/>
            <person name="Zwiers L.-H."/>
            <person name="Turgeon B."/>
            <person name="Goodwin S."/>
            <person name="Spatafora J."/>
            <person name="Crous P."/>
            <person name="Grigoriev I."/>
        </authorList>
    </citation>
    <scope>NUCLEOTIDE SEQUENCE</scope>
    <source>
        <strain evidence="3">CBS 480.64</strain>
    </source>
</reference>
<evidence type="ECO:0000313" key="3">
    <source>
        <dbReference type="EMBL" id="KAF2863019.1"/>
    </source>
</evidence>
<feature type="region of interest" description="Disordered" evidence="1">
    <location>
        <begin position="71"/>
        <end position="117"/>
    </location>
</feature>
<dbReference type="OrthoDB" id="5423884at2759"/>
<keyword evidence="2" id="KW-0472">Membrane</keyword>
<keyword evidence="2" id="KW-1133">Transmembrane helix</keyword>
<feature type="region of interest" description="Disordered" evidence="1">
    <location>
        <begin position="1"/>
        <end position="35"/>
    </location>
</feature>
<dbReference type="Proteomes" id="UP000799421">
    <property type="component" value="Unassembled WGS sequence"/>
</dbReference>
<sequence length="218" mass="24230">MPALPQQGGSSSSTSTSNQQTQTQQQGAVPTTYIGSNSSPAPGAVAGIVLGSILAFLFLVWLFWQLTNSRNSGGTEEEELYVRRERSRSRSRSRSRPRRQHRRHHRHHRHRSPPRTERIVRQIRTVRDATAPAAVPVAAAAPPTPIMREASRTREATAYSVHETRVEGDDMVEVFEDESSVSGAPVPRRKTHRRSGGYRSVDPLQPGGGDYPRHSIRV</sequence>
<gene>
    <name evidence="3" type="ORF">K470DRAFT_255532</name>
</gene>
<proteinExistence type="predicted"/>